<dbReference type="InterPro" id="IPR001810">
    <property type="entry name" value="F-box_dom"/>
</dbReference>
<comment type="caution">
    <text evidence="2">The sequence shown here is derived from an EMBL/GenBank/DDBJ whole genome shotgun (WGS) entry which is preliminary data.</text>
</comment>
<reference evidence="2 3" key="1">
    <citation type="journal article" date="2024" name="J. Plant Pathol.">
        <title>Sequence and assembly of the genome of Seiridium unicorne, isolate CBS 538.82, causal agent of cypress canker disease.</title>
        <authorList>
            <person name="Scali E."/>
            <person name="Rocca G.D."/>
            <person name="Danti R."/>
            <person name="Garbelotto M."/>
            <person name="Barberini S."/>
            <person name="Baroncelli R."/>
            <person name="Emiliani G."/>
        </authorList>
    </citation>
    <scope>NUCLEOTIDE SEQUENCE [LARGE SCALE GENOMIC DNA]</scope>
    <source>
        <strain evidence="2 3">BM-138-508</strain>
    </source>
</reference>
<protein>
    <recommendedName>
        <fullName evidence="1">F-box domain-containing protein</fullName>
    </recommendedName>
</protein>
<dbReference type="Proteomes" id="UP001408356">
    <property type="component" value="Unassembled WGS sequence"/>
</dbReference>
<proteinExistence type="predicted"/>
<keyword evidence="3" id="KW-1185">Reference proteome</keyword>
<evidence type="ECO:0000313" key="3">
    <source>
        <dbReference type="Proteomes" id="UP001408356"/>
    </source>
</evidence>
<dbReference type="EMBL" id="JARVKF010000257">
    <property type="protein sequence ID" value="KAK9420197.1"/>
    <property type="molecule type" value="Genomic_DNA"/>
</dbReference>
<dbReference type="PROSITE" id="PS50181">
    <property type="entry name" value="FBOX"/>
    <property type="match status" value="1"/>
</dbReference>
<sequence length="578" mass="66072">MSSSLTSLPRELVRDISSWLLSPDQAALCRTCKALNALLTPIVWSEIELHHRGTHEGIDIPAVVANFENGEDWNNHDYLRNKNAHYPYKNHVFEPSHRKYAECGFDPSEWKKRYHRKEEFFAWPYSSKNPSAPSREPTIKIPNNQFGREEKFISVHKITSEGRWNQLARYVCSLCMSIGVDDEVVMVIGSLQNLKSLELVGLAKVEDHAPTAVDIVLPRLENLKLRGYFSSALVRQICNNAEHIKYLDLGLLATSTDDEAYKDTLLAARGTRAPVIMAQAEHYQRNGSEALAVASISSLPVTGDLENNDDEDDEETNYDEEWFRHMDDDDVWPWALHGPIWLPRSLPPRLTSLTHLHLVKPYTGETEIDVRCDGFSDIPHRYEQVLCIEWRLLLQGVGHSLKELILEHRAPAARGDCVGDGDPHPLKKKLWNWADVIRSSAENDRGDELFCKSVLRLLLEQNSHFSNLRHLALRGIRINGLATQIHSVVESGGDTALNDERLRKAYPYCEIELFEDPYPIDADSDAVFTNDAQYTNAAIQDEGDGLLHSLWFYNDYRKRYGPQWRVFDQVLEHLLMTL</sequence>
<gene>
    <name evidence="2" type="ORF">SUNI508_06725</name>
</gene>
<dbReference type="SUPFAM" id="SSF52047">
    <property type="entry name" value="RNI-like"/>
    <property type="match status" value="1"/>
</dbReference>
<dbReference type="CDD" id="cd09917">
    <property type="entry name" value="F-box_SF"/>
    <property type="match status" value="1"/>
</dbReference>
<evidence type="ECO:0000313" key="2">
    <source>
        <dbReference type="EMBL" id="KAK9420197.1"/>
    </source>
</evidence>
<organism evidence="2 3">
    <name type="scientific">Seiridium unicorne</name>
    <dbReference type="NCBI Taxonomy" id="138068"/>
    <lineage>
        <taxon>Eukaryota</taxon>
        <taxon>Fungi</taxon>
        <taxon>Dikarya</taxon>
        <taxon>Ascomycota</taxon>
        <taxon>Pezizomycotina</taxon>
        <taxon>Sordariomycetes</taxon>
        <taxon>Xylariomycetidae</taxon>
        <taxon>Amphisphaeriales</taxon>
        <taxon>Sporocadaceae</taxon>
        <taxon>Seiridium</taxon>
    </lineage>
</organism>
<evidence type="ECO:0000259" key="1">
    <source>
        <dbReference type="PROSITE" id="PS50181"/>
    </source>
</evidence>
<name>A0ABR2V000_9PEZI</name>
<accession>A0ABR2V000</accession>
<feature type="domain" description="F-box" evidence="1">
    <location>
        <begin position="2"/>
        <end position="47"/>
    </location>
</feature>